<dbReference type="Proteomes" id="UP000179047">
    <property type="component" value="Unassembled WGS sequence"/>
</dbReference>
<reference evidence="4 5" key="1">
    <citation type="journal article" date="2016" name="Nat. Commun.">
        <title>Thousands of microbial genomes shed light on interconnected biogeochemical processes in an aquifer system.</title>
        <authorList>
            <person name="Anantharaman K."/>
            <person name="Brown C.T."/>
            <person name="Hug L.A."/>
            <person name="Sharon I."/>
            <person name="Castelle C.J."/>
            <person name="Probst A.J."/>
            <person name="Thomas B.C."/>
            <person name="Singh A."/>
            <person name="Wilkins M.J."/>
            <person name="Karaoz U."/>
            <person name="Brodie E.L."/>
            <person name="Williams K.H."/>
            <person name="Hubbard S.S."/>
            <person name="Banfield J.F."/>
        </authorList>
    </citation>
    <scope>NUCLEOTIDE SEQUENCE [LARGE SCALE GENOMIC DNA]</scope>
</reference>
<dbReference type="NCBIfam" id="TIGR00125">
    <property type="entry name" value="cyt_tran_rel"/>
    <property type="match status" value="1"/>
</dbReference>
<comment type="caution">
    <text evidence="4">The sequence shown here is derived from an EMBL/GenBank/DDBJ whole genome shotgun (WGS) entry which is preliminary data.</text>
</comment>
<dbReference type="AlphaFoldDB" id="A0A1F8GTX8"/>
<evidence type="ECO:0000313" key="4">
    <source>
        <dbReference type="EMBL" id="OGN28078.1"/>
    </source>
</evidence>
<accession>A0A1F8GTX8</accession>
<organism evidence="4 5">
    <name type="scientific">Candidatus Yanofskybacteria bacterium RIFCSPLOWO2_01_FULL_49_25</name>
    <dbReference type="NCBI Taxonomy" id="1802701"/>
    <lineage>
        <taxon>Bacteria</taxon>
        <taxon>Candidatus Yanofskyibacteriota</taxon>
    </lineage>
</organism>
<gene>
    <name evidence="4" type="ORF">A3A33_04030</name>
</gene>
<dbReference type="GO" id="GO:0016779">
    <property type="term" value="F:nucleotidyltransferase activity"/>
    <property type="evidence" value="ECO:0007669"/>
    <property type="project" value="UniProtKB-KW"/>
</dbReference>
<dbReference type="PANTHER" id="PTHR43793:SF1">
    <property type="entry name" value="FAD SYNTHASE"/>
    <property type="match status" value="1"/>
</dbReference>
<dbReference type="EMBL" id="MGKP01000024">
    <property type="protein sequence ID" value="OGN28078.1"/>
    <property type="molecule type" value="Genomic_DNA"/>
</dbReference>
<dbReference type="Gene3D" id="3.40.50.620">
    <property type="entry name" value="HUPs"/>
    <property type="match status" value="1"/>
</dbReference>
<dbReference type="PANTHER" id="PTHR43793">
    <property type="entry name" value="FAD SYNTHASE"/>
    <property type="match status" value="1"/>
</dbReference>
<keyword evidence="2" id="KW-0548">Nucleotidyltransferase</keyword>
<dbReference type="InterPro" id="IPR050385">
    <property type="entry name" value="Archaeal_FAD_synthase"/>
</dbReference>
<name>A0A1F8GTX8_9BACT</name>
<dbReference type="SUPFAM" id="SSF52374">
    <property type="entry name" value="Nucleotidylyl transferase"/>
    <property type="match status" value="1"/>
</dbReference>
<feature type="domain" description="Cytidyltransferase-like" evidence="3">
    <location>
        <begin position="5"/>
        <end position="96"/>
    </location>
</feature>
<dbReference type="InterPro" id="IPR014729">
    <property type="entry name" value="Rossmann-like_a/b/a_fold"/>
</dbReference>
<dbReference type="STRING" id="1802701.A3A33_04030"/>
<protein>
    <recommendedName>
        <fullName evidence="3">Cytidyltransferase-like domain-containing protein</fullName>
    </recommendedName>
</protein>
<evidence type="ECO:0000256" key="1">
    <source>
        <dbReference type="ARBA" id="ARBA00022679"/>
    </source>
</evidence>
<keyword evidence="1" id="KW-0808">Transferase</keyword>
<sequence length="142" mass="16086">MKVLVFGVFDKFHEGHKNFLRQARVHGDALVVVVAPDHIAHELKDKHPQWDEMRRVEHVQAFDPEAEVVLGDDEQGTYEVIHIYEPDLICLGYDQSALKSDLEKKMSQGVIPTIAIIELQPHAPELYKSSLITPHFEPGAEA</sequence>
<evidence type="ECO:0000313" key="5">
    <source>
        <dbReference type="Proteomes" id="UP000179047"/>
    </source>
</evidence>
<proteinExistence type="predicted"/>
<evidence type="ECO:0000259" key="3">
    <source>
        <dbReference type="Pfam" id="PF01467"/>
    </source>
</evidence>
<evidence type="ECO:0000256" key="2">
    <source>
        <dbReference type="ARBA" id="ARBA00022695"/>
    </source>
</evidence>
<dbReference type="Pfam" id="PF01467">
    <property type="entry name" value="CTP_transf_like"/>
    <property type="match status" value="1"/>
</dbReference>
<dbReference type="InterPro" id="IPR004821">
    <property type="entry name" value="Cyt_trans-like"/>
</dbReference>